<keyword evidence="2" id="KW-0812">Transmembrane</keyword>
<dbReference type="KEGG" id="vg:2559617"/>
<keyword evidence="2" id="KW-0472">Membrane</keyword>
<dbReference type="OrthoDB" id="13094at10239"/>
<dbReference type="InterPro" id="IPR057378">
    <property type="entry name" value="Pre_tape_measure"/>
</dbReference>
<dbReference type="EMBL" id="AY357582">
    <property type="protein sequence ID" value="AAQ63365.2"/>
    <property type="molecule type" value="Genomic_DNA"/>
</dbReference>
<name>Q6UYH6_9CAUD</name>
<keyword evidence="2" id="KW-1133">Transmembrane helix</keyword>
<reference evidence="3" key="1">
    <citation type="submission" date="2006-02" db="EMBL/GenBank/DDBJ databases">
        <title>Complete nucleotide sequence of BcepNazgul, a novel soil phage of Burkholderia cepacia genomovar VII.</title>
        <authorList>
            <person name="Summer E.J."/>
            <person name="Peek M.L."/>
            <person name="Haliburton J.R."/>
            <person name="Hall E."/>
            <person name="Heusinkveld K."/>
            <person name="Simser J."/>
            <person name="No E.G."/>
            <person name="Gonzalez C.F."/>
            <person name="Young R.F."/>
        </authorList>
    </citation>
    <scope>NUCLEOTIDE SEQUENCE [LARGE SCALE GENOMIC DNA]</scope>
</reference>
<dbReference type="Pfam" id="PF23789">
    <property type="entry name" value="Pre_tape_measure"/>
    <property type="match status" value="1"/>
</dbReference>
<accession>Q6UYH6</accession>
<dbReference type="Proteomes" id="UP000002549">
    <property type="component" value="Segment"/>
</dbReference>
<evidence type="ECO:0000313" key="4">
    <source>
        <dbReference type="Proteomes" id="UP000002549"/>
    </source>
</evidence>
<dbReference type="RefSeq" id="NP_918998.2">
    <property type="nucleotide sequence ID" value="NC_005091.2"/>
</dbReference>
<evidence type="ECO:0000313" key="3">
    <source>
        <dbReference type="EMBL" id="AAQ63365.2"/>
    </source>
</evidence>
<dbReference type="GeneID" id="2559617"/>
<feature type="transmembrane region" description="Helical" evidence="2">
    <location>
        <begin position="205"/>
        <end position="224"/>
    </location>
</feature>
<organism evidence="3 4">
    <name type="scientific">Burkholderia phage BcepNazgul</name>
    <dbReference type="NCBI Taxonomy" id="242861"/>
    <lineage>
        <taxon>Viruses</taxon>
        <taxon>Duplodnaviria</taxon>
        <taxon>Heunggongvirae</taxon>
        <taxon>Uroviricota</taxon>
        <taxon>Caudoviricetes</taxon>
        <taxon>Casjensviridae</taxon>
        <taxon>Nazgulvirus</taxon>
        <taxon>Nazgulvirus bcepnazgul</taxon>
        <taxon>Burkholderia virus BcepNazgul</taxon>
    </lineage>
</organism>
<evidence type="ECO:0000256" key="1">
    <source>
        <dbReference type="SAM" id="MobiDB-lite"/>
    </source>
</evidence>
<evidence type="ECO:0000256" key="2">
    <source>
        <dbReference type="SAM" id="Phobius"/>
    </source>
</evidence>
<proteinExistence type="predicted"/>
<feature type="region of interest" description="Disordered" evidence="1">
    <location>
        <begin position="131"/>
        <end position="157"/>
    </location>
</feature>
<sequence>MGFRDYKARRTTIPVGEETLRVRGLSLTDVAQLVDKHLKDIDTLMEAYSAHTTDVFMNQSGDILIQMLTRDAPELVGKMIALACDEADRKADDYEEQLEALADVFATELSFSVQIEALTAIGKHTFEDAGGPKRVLQSAGGAPGDHERLDPEENRLTDGEPSRFEKWYLGLRRDASLLMAEGHPDAWDYPLAVLWNESRISRQRINGLIATEALLTYAAIFAVWSGDVKALNEKVRSLRDGNE</sequence>
<gene>
    <name evidence="3" type="ORF">Nazgul51</name>
</gene>
<feature type="compositionally biased region" description="Basic and acidic residues" evidence="1">
    <location>
        <begin position="144"/>
        <end position="157"/>
    </location>
</feature>
<protein>
    <submittedName>
        <fullName evidence="3">Pre-tape measure frameshift protein G-T</fullName>
    </submittedName>
</protein>
<keyword evidence="4" id="KW-1185">Reference proteome</keyword>